<proteinExistence type="predicted"/>
<accession>A0ABZ1FYH3</accession>
<sequence length="168" mass="17528">MGELIAPAAARPSFSLAAIAMAAALVLTGCSGEEKPGSAKTSASPSGRVSPPQTSDRAEYVKGETVSQAPKAVNDGQVLLSVASRKGNAELPLTKEIGIGSLAIQVNCQGKGTLHVTIKPVELSFPLECVKKEVSSTYNEIQLKRARREGSVQVTAPSTVRWALTVEQ</sequence>
<evidence type="ECO:0008006" key="5">
    <source>
        <dbReference type="Google" id="ProtNLM"/>
    </source>
</evidence>
<dbReference type="Proteomes" id="UP001330827">
    <property type="component" value="Chromosome"/>
</dbReference>
<dbReference type="RefSeq" id="WP_244318413.1">
    <property type="nucleotide sequence ID" value="NZ_CP109114.1"/>
</dbReference>
<organism evidence="3 4">
    <name type="scientific">Streptomyces brevispora</name>
    <dbReference type="NCBI Taxonomy" id="887462"/>
    <lineage>
        <taxon>Bacteria</taxon>
        <taxon>Bacillati</taxon>
        <taxon>Actinomycetota</taxon>
        <taxon>Actinomycetes</taxon>
        <taxon>Kitasatosporales</taxon>
        <taxon>Streptomycetaceae</taxon>
        <taxon>Streptomyces</taxon>
    </lineage>
</organism>
<dbReference type="EMBL" id="CP109114">
    <property type="protein sequence ID" value="WSC12670.1"/>
    <property type="molecule type" value="Genomic_DNA"/>
</dbReference>
<evidence type="ECO:0000256" key="1">
    <source>
        <dbReference type="SAM" id="MobiDB-lite"/>
    </source>
</evidence>
<evidence type="ECO:0000256" key="2">
    <source>
        <dbReference type="SAM" id="SignalP"/>
    </source>
</evidence>
<feature type="compositionally biased region" description="Polar residues" evidence="1">
    <location>
        <begin position="39"/>
        <end position="55"/>
    </location>
</feature>
<evidence type="ECO:0000313" key="3">
    <source>
        <dbReference type="EMBL" id="WSC12670.1"/>
    </source>
</evidence>
<keyword evidence="4" id="KW-1185">Reference proteome</keyword>
<evidence type="ECO:0000313" key="4">
    <source>
        <dbReference type="Proteomes" id="UP001330827"/>
    </source>
</evidence>
<protein>
    <recommendedName>
        <fullName evidence="5">Lipoprotein</fullName>
    </recommendedName>
</protein>
<feature type="signal peptide" evidence="2">
    <location>
        <begin position="1"/>
        <end position="22"/>
    </location>
</feature>
<keyword evidence="2" id="KW-0732">Signal</keyword>
<feature type="chain" id="PRO_5046724005" description="Lipoprotein" evidence="2">
    <location>
        <begin position="23"/>
        <end position="168"/>
    </location>
</feature>
<gene>
    <name evidence="3" type="ORF">OIE64_07355</name>
</gene>
<reference evidence="3 4" key="1">
    <citation type="submission" date="2022-10" db="EMBL/GenBank/DDBJ databases">
        <title>The complete genomes of actinobacterial strains from the NBC collection.</title>
        <authorList>
            <person name="Joergensen T.S."/>
            <person name="Alvarez Arevalo M."/>
            <person name="Sterndorff E.B."/>
            <person name="Faurdal D."/>
            <person name="Vuksanovic O."/>
            <person name="Mourched A.-S."/>
            <person name="Charusanti P."/>
            <person name="Shaw S."/>
            <person name="Blin K."/>
            <person name="Weber T."/>
        </authorList>
    </citation>
    <scope>NUCLEOTIDE SEQUENCE [LARGE SCALE GENOMIC DNA]</scope>
    <source>
        <strain evidence="3 4">NBC 01769</strain>
    </source>
</reference>
<name>A0ABZ1FYH3_9ACTN</name>
<feature type="region of interest" description="Disordered" evidence="1">
    <location>
        <begin position="33"/>
        <end position="58"/>
    </location>
</feature>